<evidence type="ECO:0000256" key="1">
    <source>
        <dbReference type="SAM" id="MobiDB-lite"/>
    </source>
</evidence>
<organism evidence="2 3">
    <name type="scientific">Liparis tanakae</name>
    <name type="common">Tanaka's snailfish</name>
    <dbReference type="NCBI Taxonomy" id="230148"/>
    <lineage>
        <taxon>Eukaryota</taxon>
        <taxon>Metazoa</taxon>
        <taxon>Chordata</taxon>
        <taxon>Craniata</taxon>
        <taxon>Vertebrata</taxon>
        <taxon>Euteleostomi</taxon>
        <taxon>Actinopterygii</taxon>
        <taxon>Neopterygii</taxon>
        <taxon>Teleostei</taxon>
        <taxon>Neoteleostei</taxon>
        <taxon>Acanthomorphata</taxon>
        <taxon>Eupercaria</taxon>
        <taxon>Perciformes</taxon>
        <taxon>Cottioidei</taxon>
        <taxon>Cottales</taxon>
        <taxon>Liparidae</taxon>
        <taxon>Liparis</taxon>
    </lineage>
</organism>
<feature type="compositionally biased region" description="Gly residues" evidence="1">
    <location>
        <begin position="70"/>
        <end position="80"/>
    </location>
</feature>
<feature type="compositionally biased region" description="Gly residues" evidence="1">
    <location>
        <begin position="87"/>
        <end position="97"/>
    </location>
</feature>
<sequence>MLLSGSEKLESTVQKESDMLAQTRDHRTDNPGTQTPAAARQRREGVSTGELLEGVSSLVHGGRQRAVRGTEGGGGGGQGGEGDDGGLSDGGMKGSGGQQVLEEAAVAVATQLSRRPDSANRGGREGRRSGRQERRK</sequence>
<evidence type="ECO:0000313" key="3">
    <source>
        <dbReference type="Proteomes" id="UP000314294"/>
    </source>
</evidence>
<feature type="compositionally biased region" description="Basic and acidic residues" evidence="1">
    <location>
        <begin position="7"/>
        <end position="29"/>
    </location>
</feature>
<gene>
    <name evidence="2" type="ORF">EYF80_015045</name>
</gene>
<feature type="region of interest" description="Disordered" evidence="1">
    <location>
        <begin position="1"/>
        <end position="98"/>
    </location>
</feature>
<comment type="caution">
    <text evidence="2">The sequence shown here is derived from an EMBL/GenBank/DDBJ whole genome shotgun (WGS) entry which is preliminary data.</text>
</comment>
<dbReference type="EMBL" id="SRLO01000111">
    <property type="protein sequence ID" value="TNN74727.1"/>
    <property type="molecule type" value="Genomic_DNA"/>
</dbReference>
<accession>A0A4Z2I9V3</accession>
<protein>
    <submittedName>
        <fullName evidence="2">Uncharacterized protein</fullName>
    </submittedName>
</protein>
<dbReference type="AlphaFoldDB" id="A0A4Z2I9V3"/>
<feature type="compositionally biased region" description="Basic and acidic residues" evidence="1">
    <location>
        <begin position="114"/>
        <end position="136"/>
    </location>
</feature>
<keyword evidence="3" id="KW-1185">Reference proteome</keyword>
<dbReference type="Proteomes" id="UP000314294">
    <property type="component" value="Unassembled WGS sequence"/>
</dbReference>
<name>A0A4Z2I9V3_9TELE</name>
<reference evidence="2 3" key="1">
    <citation type="submission" date="2019-03" db="EMBL/GenBank/DDBJ databases">
        <title>First draft genome of Liparis tanakae, snailfish: a comprehensive survey of snailfish specific genes.</title>
        <authorList>
            <person name="Kim W."/>
            <person name="Song I."/>
            <person name="Jeong J.-H."/>
            <person name="Kim D."/>
            <person name="Kim S."/>
            <person name="Ryu S."/>
            <person name="Song J.Y."/>
            <person name="Lee S.K."/>
        </authorList>
    </citation>
    <scope>NUCLEOTIDE SEQUENCE [LARGE SCALE GENOMIC DNA]</scope>
    <source>
        <tissue evidence="2">Muscle</tissue>
    </source>
</reference>
<proteinExistence type="predicted"/>
<evidence type="ECO:0000313" key="2">
    <source>
        <dbReference type="EMBL" id="TNN74727.1"/>
    </source>
</evidence>
<feature type="region of interest" description="Disordered" evidence="1">
    <location>
        <begin position="110"/>
        <end position="136"/>
    </location>
</feature>